<evidence type="ECO:0000256" key="6">
    <source>
        <dbReference type="PIRSR" id="PIRSR604808-2"/>
    </source>
</evidence>
<evidence type="ECO:0000256" key="1">
    <source>
        <dbReference type="ARBA" id="ARBA00007092"/>
    </source>
</evidence>
<evidence type="ECO:0000256" key="2">
    <source>
        <dbReference type="ARBA" id="ARBA00022723"/>
    </source>
</evidence>
<sequence length="263" mass="30077">MKIITANLNGIRSATRKGFWEWFAAQDADILCLQELKAHIHQLPPESLLKDYHRHYHFAQKPGYSGVALYSRKQPDTVHVGLGSIDPATDWSRFDAEGRFVMTDFGTLSVISAYFPSGSGTPERQAGKMVFLEQFLPLITRLKDQGRELIICGDINIAHRNIDLKNWRGNRKNSGFLPEERAWFDQCLNAGFVDLFRQLYPEREQYSWWSNRGQARANNVGWRIDYHLCTQKTAATACEVSVFTDAWFSDHAPVTANFNDLST</sequence>
<organism evidence="9 10">
    <name type="scientific">Mariprofundus ferrooxydans PV-1</name>
    <dbReference type="NCBI Taxonomy" id="314345"/>
    <lineage>
        <taxon>Bacteria</taxon>
        <taxon>Pseudomonadati</taxon>
        <taxon>Pseudomonadota</taxon>
        <taxon>Candidatius Mariprofundia</taxon>
        <taxon>Mariprofundales</taxon>
        <taxon>Mariprofundaceae</taxon>
        <taxon>Mariprofundus</taxon>
    </lineage>
</organism>
<feature type="active site" evidence="5">
    <location>
        <position position="114"/>
    </location>
</feature>
<dbReference type="InParanoid" id="Q0F2X9"/>
<dbReference type="Pfam" id="PF03372">
    <property type="entry name" value="Exo_endo_phos"/>
    <property type="match status" value="1"/>
</dbReference>
<accession>Q0F2X9</accession>
<dbReference type="STRING" id="314344.AL013_04790"/>
<dbReference type="InterPro" id="IPR005135">
    <property type="entry name" value="Endo/exonuclease/phosphatase"/>
</dbReference>
<keyword evidence="2 6" id="KW-0479">Metal-binding</keyword>
<feature type="site" description="Interaction with DNA substrate" evidence="7">
    <location>
        <position position="251"/>
    </location>
</feature>
<feature type="binding site" evidence="6">
    <location>
        <position position="7"/>
    </location>
    <ligand>
        <name>Mg(2+)</name>
        <dbReference type="ChEBI" id="CHEBI:18420"/>
        <label>1</label>
    </ligand>
</feature>
<keyword evidence="9" id="KW-0255">Endonuclease</keyword>
<dbReference type="NCBIfam" id="TIGR00633">
    <property type="entry name" value="xth"/>
    <property type="match status" value="1"/>
</dbReference>
<comment type="caution">
    <text evidence="9">The sequence shown here is derived from an EMBL/GenBank/DDBJ whole genome shotgun (WGS) entry which is preliminary data.</text>
</comment>
<evidence type="ECO:0000256" key="3">
    <source>
        <dbReference type="ARBA" id="ARBA00022801"/>
    </source>
</evidence>
<evidence type="ECO:0000313" key="9">
    <source>
        <dbReference type="EMBL" id="EAU56162.1"/>
    </source>
</evidence>
<evidence type="ECO:0000256" key="5">
    <source>
        <dbReference type="PIRSR" id="PIRSR604808-1"/>
    </source>
</evidence>
<feature type="site" description="Transition state stabilizer" evidence="7">
    <location>
        <position position="156"/>
    </location>
</feature>
<dbReference type="CDD" id="cd10281">
    <property type="entry name" value="Nape_like_AP-endo"/>
    <property type="match status" value="1"/>
</dbReference>
<keyword evidence="6" id="KW-0464">Manganese</keyword>
<dbReference type="PANTHER" id="PTHR22748">
    <property type="entry name" value="AP ENDONUCLEASE"/>
    <property type="match status" value="1"/>
</dbReference>
<evidence type="ECO:0000256" key="4">
    <source>
        <dbReference type="ARBA" id="ARBA00022842"/>
    </source>
</evidence>
<feature type="active site" description="Proton donor/acceptor" evidence="5">
    <location>
        <position position="154"/>
    </location>
</feature>
<dbReference type="OrthoDB" id="5289918at2"/>
<dbReference type="RefSeq" id="WP_009851306.1">
    <property type="nucleotide sequence ID" value="NZ_DS022295.1"/>
</dbReference>
<dbReference type="GO" id="GO:0003677">
    <property type="term" value="F:DNA binding"/>
    <property type="evidence" value="ECO:0007669"/>
    <property type="project" value="InterPro"/>
</dbReference>
<dbReference type="GO" id="GO:0008081">
    <property type="term" value="F:phosphoric diester hydrolase activity"/>
    <property type="evidence" value="ECO:0007669"/>
    <property type="project" value="TreeGrafter"/>
</dbReference>
<dbReference type="PROSITE" id="PS00726">
    <property type="entry name" value="AP_NUCLEASE_F1_1"/>
    <property type="match status" value="1"/>
</dbReference>
<feature type="binding site" evidence="6">
    <location>
        <position position="156"/>
    </location>
    <ligand>
        <name>Mg(2+)</name>
        <dbReference type="ChEBI" id="CHEBI:18420"/>
        <label>1</label>
    </ligand>
</feature>
<keyword evidence="3" id="KW-0378">Hydrolase</keyword>
<dbReference type="GO" id="GO:0003906">
    <property type="term" value="F:DNA-(apurinic or apyrimidinic site) endonuclease activity"/>
    <property type="evidence" value="ECO:0007669"/>
    <property type="project" value="TreeGrafter"/>
</dbReference>
<feature type="site" description="Important for catalytic activity" evidence="7">
    <location>
        <position position="225"/>
    </location>
</feature>
<dbReference type="SUPFAM" id="SSF56219">
    <property type="entry name" value="DNase I-like"/>
    <property type="match status" value="1"/>
</dbReference>
<comment type="cofactor">
    <cofactor evidence="6">
        <name>Mg(2+)</name>
        <dbReference type="ChEBI" id="CHEBI:18420"/>
    </cofactor>
    <cofactor evidence="6">
        <name>Mn(2+)</name>
        <dbReference type="ChEBI" id="CHEBI:29035"/>
    </cofactor>
    <text evidence="6">Probably binds two magnesium or manganese ions per subunit.</text>
</comment>
<dbReference type="Proteomes" id="UP000005297">
    <property type="component" value="Unassembled WGS sequence"/>
</dbReference>
<dbReference type="AlphaFoldDB" id="Q0F2X9"/>
<gene>
    <name evidence="9" type="ORF">SPV1_05058</name>
</gene>
<dbReference type="GO" id="GO:0008311">
    <property type="term" value="F:double-stranded DNA 3'-5' DNA exonuclease activity"/>
    <property type="evidence" value="ECO:0007669"/>
    <property type="project" value="TreeGrafter"/>
</dbReference>
<protein>
    <submittedName>
        <fullName evidence="9">AP endonuclease, family 1:Exodeoxyribonuclease III xth</fullName>
    </submittedName>
</protein>
<dbReference type="InterPro" id="IPR020847">
    <property type="entry name" value="AP_endonuclease_F1_BS"/>
</dbReference>
<keyword evidence="9" id="KW-0540">Nuclease</keyword>
<dbReference type="HOGENOM" id="CLU_027539_3_0_0"/>
<dbReference type="eggNOG" id="COG0708">
    <property type="taxonomic scope" value="Bacteria"/>
</dbReference>
<keyword evidence="4 6" id="KW-0460">Magnesium</keyword>
<keyword evidence="10" id="KW-1185">Reference proteome</keyword>
<dbReference type="GO" id="GO:0046872">
    <property type="term" value="F:metal ion binding"/>
    <property type="evidence" value="ECO:0007669"/>
    <property type="project" value="UniProtKB-KW"/>
</dbReference>
<dbReference type="InterPro" id="IPR036691">
    <property type="entry name" value="Endo/exonu/phosph_ase_sf"/>
</dbReference>
<reference evidence="9 10" key="1">
    <citation type="submission" date="2006-09" db="EMBL/GenBank/DDBJ databases">
        <authorList>
            <person name="Emerson D."/>
            <person name="Ferriera S."/>
            <person name="Johnson J."/>
            <person name="Kravitz S."/>
            <person name="Halpern A."/>
            <person name="Remington K."/>
            <person name="Beeson K."/>
            <person name="Tran B."/>
            <person name="Rogers Y.-H."/>
            <person name="Friedman R."/>
            <person name="Venter J.C."/>
        </authorList>
    </citation>
    <scope>NUCLEOTIDE SEQUENCE [LARGE SCALE GENOMIC DNA]</scope>
    <source>
        <strain evidence="9 10">PV-1</strain>
    </source>
</reference>
<comment type="similarity">
    <text evidence="1">Belongs to the DNA repair enzymes AP/ExoA family.</text>
</comment>
<feature type="binding site" evidence="6">
    <location>
        <position position="35"/>
    </location>
    <ligand>
        <name>Mg(2+)</name>
        <dbReference type="ChEBI" id="CHEBI:18420"/>
        <label>1</label>
    </ligand>
</feature>
<feature type="binding site" evidence="6">
    <location>
        <position position="250"/>
    </location>
    <ligand>
        <name>Mg(2+)</name>
        <dbReference type="ChEBI" id="CHEBI:18420"/>
        <label>1</label>
    </ligand>
</feature>
<dbReference type="FunFam" id="3.60.10.10:FF:000026">
    <property type="entry name" value="Exodeoxyribonuclease III"/>
    <property type="match status" value="1"/>
</dbReference>
<feature type="binding site" evidence="6">
    <location>
        <position position="154"/>
    </location>
    <ligand>
        <name>Mg(2+)</name>
        <dbReference type="ChEBI" id="CHEBI:18420"/>
        <label>1</label>
    </ligand>
</feature>
<dbReference type="InterPro" id="IPR004808">
    <property type="entry name" value="AP_endonuc_1"/>
</dbReference>
<feature type="binding site" evidence="6">
    <location>
        <position position="251"/>
    </location>
    <ligand>
        <name>Mg(2+)</name>
        <dbReference type="ChEBI" id="CHEBI:18420"/>
        <label>1</label>
    </ligand>
</feature>
<dbReference type="GO" id="GO:0006284">
    <property type="term" value="P:base-excision repair"/>
    <property type="evidence" value="ECO:0007669"/>
    <property type="project" value="TreeGrafter"/>
</dbReference>
<evidence type="ECO:0000256" key="7">
    <source>
        <dbReference type="PIRSR" id="PIRSR604808-3"/>
    </source>
</evidence>
<name>Q0F2X9_9PROT</name>
<feature type="active site" description="Proton acceptor" evidence="5">
    <location>
        <position position="251"/>
    </location>
</feature>
<dbReference type="PANTHER" id="PTHR22748:SF6">
    <property type="entry name" value="DNA-(APURINIC OR APYRIMIDINIC SITE) ENDONUCLEASE"/>
    <property type="match status" value="1"/>
</dbReference>
<dbReference type="PROSITE" id="PS51435">
    <property type="entry name" value="AP_NUCLEASE_F1_4"/>
    <property type="match status" value="1"/>
</dbReference>
<dbReference type="NCBIfam" id="TIGR00195">
    <property type="entry name" value="exoDNase_III"/>
    <property type="match status" value="1"/>
</dbReference>
<evidence type="ECO:0000259" key="8">
    <source>
        <dbReference type="Pfam" id="PF03372"/>
    </source>
</evidence>
<dbReference type="Gene3D" id="3.60.10.10">
    <property type="entry name" value="Endonuclease/exonuclease/phosphatase"/>
    <property type="match status" value="1"/>
</dbReference>
<feature type="domain" description="Endonuclease/exonuclease/phosphatase" evidence="8">
    <location>
        <begin position="4"/>
        <end position="251"/>
    </location>
</feature>
<evidence type="ECO:0000313" key="10">
    <source>
        <dbReference type="Proteomes" id="UP000005297"/>
    </source>
</evidence>
<proteinExistence type="inferred from homology"/>
<dbReference type="EMBL" id="AATS01000001">
    <property type="protein sequence ID" value="EAU56162.1"/>
    <property type="molecule type" value="Genomic_DNA"/>
</dbReference>